<dbReference type="Gene3D" id="2.40.50.100">
    <property type="match status" value="1"/>
</dbReference>
<comment type="similarity">
    <text evidence="2">Belongs to the membrane fusion protein (MFP) (TC 8.A.1) family.</text>
</comment>
<evidence type="ECO:0000313" key="9">
    <source>
        <dbReference type="Proteomes" id="UP000427716"/>
    </source>
</evidence>
<dbReference type="Proteomes" id="UP000427716">
    <property type="component" value="Chromosome"/>
</dbReference>
<dbReference type="GO" id="GO:1990281">
    <property type="term" value="C:efflux pump complex"/>
    <property type="evidence" value="ECO:0007669"/>
    <property type="project" value="TreeGrafter"/>
</dbReference>
<evidence type="ECO:0000259" key="5">
    <source>
        <dbReference type="Pfam" id="PF25917"/>
    </source>
</evidence>
<evidence type="ECO:0000259" key="6">
    <source>
        <dbReference type="Pfam" id="PF25954"/>
    </source>
</evidence>
<dbReference type="InterPro" id="IPR058627">
    <property type="entry name" value="MdtA-like_C"/>
</dbReference>
<dbReference type="Gene3D" id="2.40.30.170">
    <property type="match status" value="1"/>
</dbReference>
<dbReference type="SUPFAM" id="SSF111369">
    <property type="entry name" value="HlyD-like secretion proteins"/>
    <property type="match status" value="1"/>
</dbReference>
<dbReference type="Gene3D" id="1.10.287.470">
    <property type="entry name" value="Helix hairpin bin"/>
    <property type="match status" value="1"/>
</dbReference>
<sequence length="383" mass="41246">MMQHATHPLLSQVTDQRLARRLVVPLLAGLLLAGCGGEPTEQPSANAGAEVQADWITVDAGEVDDTALFPGTVIASDQSPIASRMMGYVREINVREGETVEKDQPLLTIDQSDVDSQIRQAEAALAKARSGLANARSNYERFQRLYEENAVPKQQFEQMRTAYEVARGDFEAAQAAVEQARSQVNYAQIRAPFAGTIVQRMVDPGQLATPGQPLLMLMGSGDREVQVEVDDQAYARLDEGDSLEVSYRDADGNPASFTAEVLRLVSAADPITRTHTVKLSVPTELSLTPGNFVTVSVVLDQKAAILVPAGAIHDRGGMRGVFVLDEEDRARFRLVRVGQERGDQVVVLAGLRDGDRVITDAQGRLANGVRVVSGNAAEGDASS</sequence>
<evidence type="ECO:0000256" key="3">
    <source>
        <dbReference type="ARBA" id="ARBA00022448"/>
    </source>
</evidence>
<feature type="domain" description="Multidrug resistance protein MdtA-like barrel-sandwich hybrid" evidence="5">
    <location>
        <begin position="81"/>
        <end position="216"/>
    </location>
</feature>
<dbReference type="KEGG" id="ghl:GM160_05370"/>
<dbReference type="Pfam" id="PF25967">
    <property type="entry name" value="RND-MFP_C"/>
    <property type="match status" value="1"/>
</dbReference>
<dbReference type="InterPro" id="IPR058625">
    <property type="entry name" value="MdtA-like_BSH"/>
</dbReference>
<name>A0A6I6DA05_9GAMM</name>
<gene>
    <name evidence="8" type="ORF">GM160_05370</name>
</gene>
<feature type="domain" description="CusB-like beta-barrel" evidence="6">
    <location>
        <begin position="225"/>
        <end position="297"/>
    </location>
</feature>
<evidence type="ECO:0000256" key="1">
    <source>
        <dbReference type="ARBA" id="ARBA00004196"/>
    </source>
</evidence>
<accession>A0A6I6DA05</accession>
<feature type="domain" description="Multidrug resistance protein MdtA-like C-terminal permuted SH3" evidence="7">
    <location>
        <begin position="304"/>
        <end position="361"/>
    </location>
</feature>
<dbReference type="PANTHER" id="PTHR30469">
    <property type="entry name" value="MULTIDRUG RESISTANCE PROTEIN MDTA"/>
    <property type="match status" value="1"/>
</dbReference>
<evidence type="ECO:0000259" key="4">
    <source>
        <dbReference type="Pfam" id="PF25876"/>
    </source>
</evidence>
<comment type="subcellular location">
    <subcellularLocation>
        <location evidence="1">Cell envelope</location>
    </subcellularLocation>
</comment>
<dbReference type="Gene3D" id="2.40.420.20">
    <property type="match status" value="1"/>
</dbReference>
<dbReference type="AlphaFoldDB" id="A0A6I6DA05"/>
<dbReference type="Pfam" id="PF25917">
    <property type="entry name" value="BSH_RND"/>
    <property type="match status" value="1"/>
</dbReference>
<keyword evidence="9" id="KW-1185">Reference proteome</keyword>
<evidence type="ECO:0000259" key="7">
    <source>
        <dbReference type="Pfam" id="PF25967"/>
    </source>
</evidence>
<proteinExistence type="inferred from homology"/>
<dbReference type="Pfam" id="PF25876">
    <property type="entry name" value="HH_MFP_RND"/>
    <property type="match status" value="1"/>
</dbReference>
<dbReference type="InterPro" id="IPR006143">
    <property type="entry name" value="RND_pump_MFP"/>
</dbReference>
<dbReference type="EMBL" id="CP046415">
    <property type="protein sequence ID" value="QGT78372.1"/>
    <property type="molecule type" value="Genomic_DNA"/>
</dbReference>
<keyword evidence="3" id="KW-0813">Transport</keyword>
<reference evidence="8 9" key="1">
    <citation type="submission" date="2019-11" db="EMBL/GenBank/DDBJ databases">
        <authorList>
            <person name="Zhang J."/>
            <person name="Sun C."/>
        </authorList>
    </citation>
    <scope>NUCLEOTIDE SEQUENCE [LARGE SCALE GENOMIC DNA]</scope>
    <source>
        <strain evidence="9">sp2</strain>
    </source>
</reference>
<organism evidence="8 9">
    <name type="scientific">Guyparkeria halophila</name>
    <dbReference type="NCBI Taxonomy" id="47960"/>
    <lineage>
        <taxon>Bacteria</taxon>
        <taxon>Pseudomonadati</taxon>
        <taxon>Pseudomonadota</taxon>
        <taxon>Gammaproteobacteria</taxon>
        <taxon>Chromatiales</taxon>
        <taxon>Thioalkalibacteraceae</taxon>
        <taxon>Guyparkeria</taxon>
    </lineage>
</organism>
<dbReference type="GO" id="GO:0015562">
    <property type="term" value="F:efflux transmembrane transporter activity"/>
    <property type="evidence" value="ECO:0007669"/>
    <property type="project" value="TreeGrafter"/>
</dbReference>
<protein>
    <submittedName>
        <fullName evidence="8">Efflux RND transporter periplasmic adaptor subunit</fullName>
    </submittedName>
</protein>
<feature type="domain" description="Multidrug resistance protein MdtA-like alpha-helical hairpin" evidence="4">
    <location>
        <begin position="118"/>
        <end position="187"/>
    </location>
</feature>
<evidence type="ECO:0000313" key="8">
    <source>
        <dbReference type="EMBL" id="QGT78372.1"/>
    </source>
</evidence>
<dbReference type="InterPro" id="IPR058792">
    <property type="entry name" value="Beta-barrel_RND_2"/>
</dbReference>
<dbReference type="Pfam" id="PF25954">
    <property type="entry name" value="Beta-barrel_RND_2"/>
    <property type="match status" value="1"/>
</dbReference>
<evidence type="ECO:0000256" key="2">
    <source>
        <dbReference type="ARBA" id="ARBA00009477"/>
    </source>
</evidence>
<dbReference type="InterPro" id="IPR058624">
    <property type="entry name" value="MdtA-like_HH"/>
</dbReference>
<dbReference type="PANTHER" id="PTHR30469:SF15">
    <property type="entry name" value="HLYD FAMILY OF SECRETION PROTEINS"/>
    <property type="match status" value="1"/>
</dbReference>
<dbReference type="NCBIfam" id="TIGR01730">
    <property type="entry name" value="RND_mfp"/>
    <property type="match status" value="1"/>
</dbReference>